<dbReference type="InterPro" id="IPR036890">
    <property type="entry name" value="HATPase_C_sf"/>
</dbReference>
<evidence type="ECO:0000313" key="14">
    <source>
        <dbReference type="Proteomes" id="UP000237222"/>
    </source>
</evidence>
<dbReference type="Gene3D" id="3.30.450.350">
    <property type="entry name" value="CHASE domain"/>
    <property type="match status" value="1"/>
</dbReference>
<evidence type="ECO:0000259" key="12">
    <source>
        <dbReference type="PROSITE" id="PS50839"/>
    </source>
</evidence>
<keyword evidence="5" id="KW-0808">Transferase</keyword>
<organism evidence="13 14">
    <name type="scientific">Zhongshania marina</name>
    <dbReference type="NCBI Taxonomy" id="2304603"/>
    <lineage>
        <taxon>Bacteria</taxon>
        <taxon>Pseudomonadati</taxon>
        <taxon>Pseudomonadota</taxon>
        <taxon>Gammaproteobacteria</taxon>
        <taxon>Cellvibrionales</taxon>
        <taxon>Spongiibacteraceae</taxon>
        <taxon>Zhongshania</taxon>
    </lineage>
</organism>
<dbReference type="Pfam" id="PF03924">
    <property type="entry name" value="CHASE"/>
    <property type="match status" value="1"/>
</dbReference>
<dbReference type="CDD" id="cd00082">
    <property type="entry name" value="HisKA"/>
    <property type="match status" value="1"/>
</dbReference>
<dbReference type="SMART" id="SM01079">
    <property type="entry name" value="CHASE"/>
    <property type="match status" value="1"/>
</dbReference>
<dbReference type="EC" id="2.7.13.3" evidence="3"/>
<dbReference type="SMART" id="SM00387">
    <property type="entry name" value="HATPase_c"/>
    <property type="match status" value="1"/>
</dbReference>
<feature type="transmembrane region" description="Helical" evidence="10">
    <location>
        <begin position="358"/>
        <end position="377"/>
    </location>
</feature>
<dbReference type="AlphaFoldDB" id="A0A2S4HHW4"/>
<dbReference type="InterPro" id="IPR036097">
    <property type="entry name" value="HisK_dim/P_sf"/>
</dbReference>
<dbReference type="EMBL" id="PQGG01000013">
    <property type="protein sequence ID" value="POP53588.1"/>
    <property type="molecule type" value="Genomic_DNA"/>
</dbReference>
<dbReference type="SUPFAM" id="SSF47384">
    <property type="entry name" value="Homodimeric domain of signal transducing histidine kinase"/>
    <property type="match status" value="1"/>
</dbReference>
<protein>
    <recommendedName>
        <fullName evidence="3">histidine kinase</fullName>
        <ecNumber evidence="3">2.7.13.3</ecNumber>
    </recommendedName>
</protein>
<name>A0A2S4HHW4_9GAMM</name>
<dbReference type="InterPro" id="IPR006189">
    <property type="entry name" value="CHASE_dom"/>
</dbReference>
<comment type="catalytic activity">
    <reaction evidence="1">
        <text>ATP + protein L-histidine = ADP + protein N-phospho-L-histidine.</text>
        <dbReference type="EC" id="2.7.13.3"/>
    </reaction>
</comment>
<dbReference type="InterPro" id="IPR042240">
    <property type="entry name" value="CHASE_sf"/>
</dbReference>
<reference evidence="13" key="1">
    <citation type="submission" date="2018-01" db="EMBL/GenBank/DDBJ databases">
        <authorList>
            <person name="Yu X.-D."/>
        </authorList>
    </citation>
    <scope>NUCLEOTIDE SEQUENCE</scope>
    <source>
        <strain evidence="13">ZX-21</strain>
    </source>
</reference>
<evidence type="ECO:0000256" key="1">
    <source>
        <dbReference type="ARBA" id="ARBA00000085"/>
    </source>
</evidence>
<keyword evidence="6 10" id="KW-0812">Transmembrane</keyword>
<feature type="domain" description="CHASE" evidence="12">
    <location>
        <begin position="184"/>
        <end position="291"/>
    </location>
</feature>
<dbReference type="PROSITE" id="PS50839">
    <property type="entry name" value="CHASE"/>
    <property type="match status" value="1"/>
</dbReference>
<dbReference type="GO" id="GO:0000155">
    <property type="term" value="F:phosphorelay sensor kinase activity"/>
    <property type="evidence" value="ECO:0007669"/>
    <property type="project" value="InterPro"/>
</dbReference>
<feature type="domain" description="Histidine kinase" evidence="11">
    <location>
        <begin position="422"/>
        <end position="636"/>
    </location>
</feature>
<evidence type="ECO:0000259" key="11">
    <source>
        <dbReference type="PROSITE" id="PS50109"/>
    </source>
</evidence>
<proteinExistence type="predicted"/>
<dbReference type="PANTHER" id="PTHR43304">
    <property type="entry name" value="PHYTOCHROME-LIKE PROTEIN CPH1"/>
    <property type="match status" value="1"/>
</dbReference>
<dbReference type="PANTHER" id="PTHR43304:SF1">
    <property type="entry name" value="PAC DOMAIN-CONTAINING PROTEIN"/>
    <property type="match status" value="1"/>
</dbReference>
<evidence type="ECO:0000256" key="6">
    <source>
        <dbReference type="ARBA" id="ARBA00022692"/>
    </source>
</evidence>
<dbReference type="InterPro" id="IPR005467">
    <property type="entry name" value="His_kinase_dom"/>
</dbReference>
<evidence type="ECO:0000256" key="8">
    <source>
        <dbReference type="ARBA" id="ARBA00022989"/>
    </source>
</evidence>
<keyword evidence="7 13" id="KW-0418">Kinase</keyword>
<keyword evidence="8 10" id="KW-1133">Transmembrane helix</keyword>
<dbReference type="InterPro" id="IPR004358">
    <property type="entry name" value="Sig_transdc_His_kin-like_C"/>
</dbReference>
<dbReference type="Gene3D" id="1.10.287.130">
    <property type="match status" value="1"/>
</dbReference>
<comment type="caution">
    <text evidence="13">The sequence shown here is derived from an EMBL/GenBank/DDBJ whole genome shotgun (WGS) entry which is preliminary data.</text>
</comment>
<evidence type="ECO:0000256" key="5">
    <source>
        <dbReference type="ARBA" id="ARBA00022679"/>
    </source>
</evidence>
<accession>A0A2S4HHW4</accession>
<dbReference type="InterPro" id="IPR003661">
    <property type="entry name" value="HisK_dim/P_dom"/>
</dbReference>
<evidence type="ECO:0000256" key="4">
    <source>
        <dbReference type="ARBA" id="ARBA00022553"/>
    </source>
</evidence>
<dbReference type="PROSITE" id="PS50109">
    <property type="entry name" value="HIS_KIN"/>
    <property type="match status" value="1"/>
</dbReference>
<dbReference type="Pfam" id="PF00512">
    <property type="entry name" value="HisKA"/>
    <property type="match status" value="1"/>
</dbReference>
<evidence type="ECO:0000256" key="7">
    <source>
        <dbReference type="ARBA" id="ARBA00022777"/>
    </source>
</evidence>
<evidence type="ECO:0000313" key="13">
    <source>
        <dbReference type="EMBL" id="POP53588.1"/>
    </source>
</evidence>
<evidence type="ECO:0000256" key="10">
    <source>
        <dbReference type="SAM" id="Phobius"/>
    </source>
</evidence>
<dbReference type="Proteomes" id="UP000237222">
    <property type="component" value="Unassembled WGS sequence"/>
</dbReference>
<comment type="subcellular location">
    <subcellularLocation>
        <location evidence="2">Membrane</location>
    </subcellularLocation>
</comment>
<dbReference type="PRINTS" id="PR00344">
    <property type="entry name" value="BCTRLSENSOR"/>
</dbReference>
<dbReference type="Pfam" id="PF02518">
    <property type="entry name" value="HATPase_c"/>
    <property type="match status" value="1"/>
</dbReference>
<evidence type="ECO:0000256" key="2">
    <source>
        <dbReference type="ARBA" id="ARBA00004370"/>
    </source>
</evidence>
<feature type="transmembrane region" description="Helical" evidence="10">
    <location>
        <begin position="59"/>
        <end position="78"/>
    </location>
</feature>
<dbReference type="FunFam" id="3.30.565.10:FF:000006">
    <property type="entry name" value="Sensor histidine kinase WalK"/>
    <property type="match status" value="1"/>
</dbReference>
<dbReference type="Gene3D" id="3.30.565.10">
    <property type="entry name" value="Histidine kinase-like ATPase, C-terminal domain"/>
    <property type="match status" value="1"/>
</dbReference>
<dbReference type="GO" id="GO:0005886">
    <property type="term" value="C:plasma membrane"/>
    <property type="evidence" value="ECO:0007669"/>
    <property type="project" value="UniProtKB-ARBA"/>
</dbReference>
<dbReference type="RefSeq" id="WP_103683662.1">
    <property type="nucleotide sequence ID" value="NZ_PQGG01000013.1"/>
</dbReference>
<evidence type="ECO:0000256" key="9">
    <source>
        <dbReference type="ARBA" id="ARBA00023136"/>
    </source>
</evidence>
<dbReference type="InterPro" id="IPR052162">
    <property type="entry name" value="Sensor_kinase/Photoreceptor"/>
</dbReference>
<sequence length="636" mass="72360">MRSKSMYRTDIAIEFDPPLLFDTHNKRHKICKCMSSSEEQNIATLIEQHKTSKVGSLHWVHWLIVALSLLMTIGVWQYSKIQIQEKNENRFHREADQVITLIIERLQKYEDALWSGVANIQSHGGSVSFSQWNSFATALRLPEKYRGINGIGVIFNVPDTELADYLDSQQGDRPNYGIHPKHENPYRLPITYIEPIAENANAVGLDVAHEQNRLNAALKARDSGKAQITGPIYLVQSTERTPGFLFYAPFYRSNGAASATPLNVPERQKQFSGMVYAPFIVNKLMLGTLEKARRHVGITIRDDDFTLYNENNSDDQRFDKNPQFEQTFPLDIYGRQWQITIRSTTDFRDEAKNSQPTFILLGGILIDAMLFFLFLILSNANRRATLLANEISKGYQTKSLELEHNIKQLRESNKELEQFAFAASHDLQEPLRTLTSFTELLKSELEDKDNSPHVQASIQYINEAAERMRRLVLGLMSYSRIGREPELATVDCEKLLDNVLADLDSSINEHQAEISRSRLPTIKAYSTELHMLFQNLISNAIKFSKPNSTPHISVSCKDDGGNWLFSIQDDGIGIDPQQFDHIFLLFKRLHAQHDYPGSGIGLAKCKKVVTLHGGEIWIHSEANAGTTFFFTIPKTI</sequence>
<gene>
    <name evidence="13" type="ORF">C0068_06440</name>
</gene>
<dbReference type="SMART" id="SM00388">
    <property type="entry name" value="HisKA"/>
    <property type="match status" value="1"/>
</dbReference>
<dbReference type="OrthoDB" id="9808408at2"/>
<evidence type="ECO:0000256" key="3">
    <source>
        <dbReference type="ARBA" id="ARBA00012438"/>
    </source>
</evidence>
<dbReference type="SUPFAM" id="SSF55874">
    <property type="entry name" value="ATPase domain of HSP90 chaperone/DNA topoisomerase II/histidine kinase"/>
    <property type="match status" value="1"/>
</dbReference>
<keyword evidence="4" id="KW-0597">Phosphoprotein</keyword>
<keyword evidence="9 10" id="KW-0472">Membrane</keyword>
<dbReference type="InterPro" id="IPR003594">
    <property type="entry name" value="HATPase_dom"/>
</dbReference>